<keyword evidence="2" id="KW-1185">Reference proteome</keyword>
<dbReference type="AlphaFoldDB" id="A0ABD3Q2B7"/>
<comment type="caution">
    <text evidence="1">The sequence shown here is derived from an EMBL/GenBank/DDBJ whole genome shotgun (WGS) entry which is preliminary data.</text>
</comment>
<protein>
    <submittedName>
        <fullName evidence="1">Uncharacterized protein</fullName>
    </submittedName>
</protein>
<evidence type="ECO:0000313" key="1">
    <source>
        <dbReference type="EMBL" id="KAL3794092.1"/>
    </source>
</evidence>
<dbReference type="EMBL" id="JALLPJ020000371">
    <property type="protein sequence ID" value="KAL3794092.1"/>
    <property type="molecule type" value="Genomic_DNA"/>
</dbReference>
<evidence type="ECO:0000313" key="2">
    <source>
        <dbReference type="Proteomes" id="UP001530400"/>
    </source>
</evidence>
<gene>
    <name evidence="1" type="ORF">ACHAWO_010943</name>
</gene>
<dbReference type="Proteomes" id="UP001530400">
    <property type="component" value="Unassembled WGS sequence"/>
</dbReference>
<sequence length="199" mass="22643">MPRPSYSTDDEDEDDPELSLTLEPTREAFTRLISNLDRTKHASEITAAILSSFPDEQNDLYLLSSDTFDIFKKLGVVFDDKIVLDTKPRLEISSKFLSNILFSEGYCGSLSLLEELVNMEEPPTQDIIDSGFIPRMVLSTMNATSLFVQDGNHDEWNFCFTSIKVTRSQQSQCNRGDYSQWVSPDTQCKPIWAYIQSQS</sequence>
<accession>A0ABD3Q2B7</accession>
<proteinExistence type="predicted"/>
<organism evidence="1 2">
    <name type="scientific">Cyclotella atomus</name>
    <dbReference type="NCBI Taxonomy" id="382360"/>
    <lineage>
        <taxon>Eukaryota</taxon>
        <taxon>Sar</taxon>
        <taxon>Stramenopiles</taxon>
        <taxon>Ochrophyta</taxon>
        <taxon>Bacillariophyta</taxon>
        <taxon>Coscinodiscophyceae</taxon>
        <taxon>Thalassiosirophycidae</taxon>
        <taxon>Stephanodiscales</taxon>
        <taxon>Stephanodiscaceae</taxon>
        <taxon>Cyclotella</taxon>
    </lineage>
</organism>
<reference evidence="1 2" key="1">
    <citation type="submission" date="2024-10" db="EMBL/GenBank/DDBJ databases">
        <title>Updated reference genomes for cyclostephanoid diatoms.</title>
        <authorList>
            <person name="Roberts W.R."/>
            <person name="Alverson A.J."/>
        </authorList>
    </citation>
    <scope>NUCLEOTIDE SEQUENCE [LARGE SCALE GENOMIC DNA]</scope>
    <source>
        <strain evidence="1 2">AJA010-31</strain>
    </source>
</reference>
<name>A0ABD3Q2B7_9STRA</name>